<dbReference type="Gene3D" id="2.30.29.30">
    <property type="entry name" value="Pleckstrin-homology domain (PH domain)/Phosphotyrosine-binding domain (PTB)"/>
    <property type="match status" value="1"/>
</dbReference>
<feature type="compositionally biased region" description="Basic and acidic residues" evidence="2">
    <location>
        <begin position="12"/>
        <end position="21"/>
    </location>
</feature>
<dbReference type="SMART" id="SM00233">
    <property type="entry name" value="PH"/>
    <property type="match status" value="1"/>
</dbReference>
<dbReference type="InterPro" id="IPR001849">
    <property type="entry name" value="PH_domain"/>
</dbReference>
<comment type="caution">
    <text evidence="4">The sequence shown here is derived from an EMBL/GenBank/DDBJ whole genome shotgun (WGS) entry which is preliminary data.</text>
</comment>
<proteinExistence type="predicted"/>
<evidence type="ECO:0000313" key="4">
    <source>
        <dbReference type="EMBL" id="CDO51297.1"/>
    </source>
</evidence>
<dbReference type="PROSITE" id="PS50003">
    <property type="entry name" value="PH_DOMAIN"/>
    <property type="match status" value="1"/>
</dbReference>
<name>A0A0J9YHG3_GEOCN</name>
<dbReference type="OrthoDB" id="5598057at2759"/>
<reference evidence="4" key="1">
    <citation type="submission" date="2014-03" db="EMBL/GenBank/DDBJ databases">
        <authorList>
            <person name="Casaregola S."/>
        </authorList>
    </citation>
    <scope>NUCLEOTIDE SEQUENCE [LARGE SCALE GENOMIC DNA]</scope>
    <source>
        <strain evidence="4">CLIB 918</strain>
    </source>
</reference>
<evidence type="ECO:0000259" key="3">
    <source>
        <dbReference type="PROSITE" id="PS50003"/>
    </source>
</evidence>
<dbReference type="Pfam" id="PF20400">
    <property type="entry name" value="BAR_4"/>
    <property type="match status" value="1"/>
</dbReference>
<dbReference type="SUPFAM" id="SSF103657">
    <property type="entry name" value="BAR/IMD domain-like"/>
    <property type="match status" value="1"/>
</dbReference>
<evidence type="ECO:0000256" key="1">
    <source>
        <dbReference type="ARBA" id="ARBA00022553"/>
    </source>
</evidence>
<dbReference type="PANTHER" id="PTHR31941:SF1">
    <property type="entry name" value="CYTOSKELETAL SIGNALING PROTEIN SLM1"/>
    <property type="match status" value="1"/>
</dbReference>
<dbReference type="Pfam" id="PF20399">
    <property type="entry name" value="PH_20"/>
    <property type="match status" value="1"/>
</dbReference>
<accession>A0A0J9YHG3</accession>
<feature type="domain" description="PH" evidence="3">
    <location>
        <begin position="310"/>
        <end position="419"/>
    </location>
</feature>
<dbReference type="InterPro" id="IPR011993">
    <property type="entry name" value="PH-like_dom_sf"/>
</dbReference>
<evidence type="ECO:0000256" key="2">
    <source>
        <dbReference type="SAM" id="MobiDB-lite"/>
    </source>
</evidence>
<dbReference type="EMBL" id="CCBN010000001">
    <property type="protein sequence ID" value="CDO51297.1"/>
    <property type="molecule type" value="Genomic_DNA"/>
</dbReference>
<sequence length="510" mass="55269">MSNNIVSAPPPGKEEAILRDSPDPTNALLKRLDSWIHVVDMIDEYVDSHIIIQRGITAGLEKARKAVYDAPNFNYSQPPQQQGEAPVNAEGAAAPTHITGIAESFEALRTRTDTLINKSYETENAIKTGVLPQLVTLKGDIEKHIKGLKSTGVKNLKEIEKARNLTQASIENLGTRVSSFNISAHTKHEYKNDPYVLHRYVRSALEDQVAKENNQIDAVISVEKNMETLEKHIVQVIQQAISLLESNIHSYSALKVESYDAINQTFAAIPPGHEWDQFLNSPSSPLIAYNTPKRNIDNIYFNNSDASPTKAIYEGIMQRKEGKLLKSYTSGYYVLTPSRFLLQYGSQNPVTDPTPDFAIYLPESQVGDLSPRSSGKNKFVIQAKDCARTIGLGHKNYSFKTNTYDECVAWYNAITNSNPTSPGAASPYINSPVLSHQTTFESTNSPPVATPVAVPAAAPAAAPAASPAYDTAAAPDYNPAAAAAAAAAAAEADPAVSQATAQFANTSVKP</sequence>
<dbReference type="STRING" id="1173061.A0A0J9YHG3"/>
<protein>
    <submittedName>
        <fullName evidence="4">Similar to Saccharomyces cerevisiae YIL105C SLM1 Phosphoinositide PI4,5P(2) binding protein</fullName>
    </submittedName>
</protein>
<dbReference type="InterPro" id="IPR027267">
    <property type="entry name" value="AH/BAR_dom_sf"/>
</dbReference>
<keyword evidence="5" id="KW-1185">Reference proteome</keyword>
<keyword evidence="1" id="KW-0597">Phosphoprotein</keyword>
<feature type="region of interest" description="Disordered" evidence="2">
    <location>
        <begin position="1"/>
        <end position="21"/>
    </location>
</feature>
<evidence type="ECO:0000313" key="5">
    <source>
        <dbReference type="Proteomes" id="UP000242525"/>
    </source>
</evidence>
<dbReference type="PANTHER" id="PTHR31941">
    <property type="entry name" value="CYTOSKELETAL SIGNALING PROTEIN SLM1"/>
    <property type="match status" value="1"/>
</dbReference>
<dbReference type="InterPro" id="IPR046868">
    <property type="entry name" value="BAR_4"/>
</dbReference>
<dbReference type="InterPro" id="IPR046869">
    <property type="entry name" value="SLM1/RGC1-like_PH"/>
</dbReference>
<dbReference type="Gene3D" id="1.20.1270.60">
    <property type="entry name" value="Arfaptin homology (AH) domain/BAR domain"/>
    <property type="match status" value="1"/>
</dbReference>
<gene>
    <name evidence="4" type="ORF">BN980_GECA01s04036g</name>
</gene>
<organism evidence="4 5">
    <name type="scientific">Geotrichum candidum</name>
    <name type="common">Oospora lactis</name>
    <name type="synonym">Dipodascus geotrichum</name>
    <dbReference type="NCBI Taxonomy" id="1173061"/>
    <lineage>
        <taxon>Eukaryota</taxon>
        <taxon>Fungi</taxon>
        <taxon>Dikarya</taxon>
        <taxon>Ascomycota</taxon>
        <taxon>Saccharomycotina</taxon>
        <taxon>Dipodascomycetes</taxon>
        <taxon>Dipodascales</taxon>
        <taxon>Dipodascaceae</taxon>
        <taxon>Geotrichum</taxon>
    </lineage>
</organism>
<dbReference type="SUPFAM" id="SSF50729">
    <property type="entry name" value="PH domain-like"/>
    <property type="match status" value="1"/>
</dbReference>
<dbReference type="Proteomes" id="UP000242525">
    <property type="component" value="Unassembled WGS sequence"/>
</dbReference>
<dbReference type="AlphaFoldDB" id="A0A0J9YHG3"/>